<evidence type="ECO:0000259" key="7">
    <source>
        <dbReference type="Pfam" id="PF02601"/>
    </source>
</evidence>
<reference evidence="9" key="1">
    <citation type="submission" date="2022-07" db="EMBL/GenBank/DDBJ databases">
        <title>Enhanced cultured diversity of the mouse gut microbiota enables custom-made synthetic communities.</title>
        <authorList>
            <person name="Afrizal A."/>
        </authorList>
    </citation>
    <scope>NUCLEOTIDE SEQUENCE</scope>
    <source>
        <strain evidence="9">DSM 29482</strain>
    </source>
</reference>
<evidence type="ECO:0000256" key="3">
    <source>
        <dbReference type="ARBA" id="ARBA00022801"/>
    </source>
</evidence>
<dbReference type="HAMAP" id="MF_00378">
    <property type="entry name" value="Exonuc_7_L"/>
    <property type="match status" value="1"/>
</dbReference>
<feature type="domain" description="Exonuclease VII large subunit C-terminal" evidence="7">
    <location>
        <begin position="124"/>
        <end position="328"/>
    </location>
</feature>
<keyword evidence="1 5" id="KW-0963">Cytoplasm</keyword>
<proteinExistence type="inferred from homology"/>
<dbReference type="GO" id="GO:0003676">
    <property type="term" value="F:nucleic acid binding"/>
    <property type="evidence" value="ECO:0007669"/>
    <property type="project" value="InterPro"/>
</dbReference>
<evidence type="ECO:0000256" key="6">
    <source>
        <dbReference type="RuleBase" id="RU004355"/>
    </source>
</evidence>
<gene>
    <name evidence="5 9" type="primary">xseA</name>
    <name evidence="9" type="ORF">NSA23_00610</name>
</gene>
<dbReference type="CDD" id="cd04489">
    <property type="entry name" value="ExoVII_LU_OBF"/>
    <property type="match status" value="1"/>
</dbReference>
<dbReference type="GO" id="GO:0009318">
    <property type="term" value="C:exodeoxyribonuclease VII complex"/>
    <property type="evidence" value="ECO:0007669"/>
    <property type="project" value="UniProtKB-UniRule"/>
</dbReference>
<dbReference type="EC" id="3.1.11.6" evidence="5"/>
<dbReference type="GO" id="GO:0008855">
    <property type="term" value="F:exodeoxyribonuclease VII activity"/>
    <property type="evidence" value="ECO:0007669"/>
    <property type="project" value="UniProtKB-UniRule"/>
</dbReference>
<comment type="subunit">
    <text evidence="5">Heterooligomer composed of large and small subunits.</text>
</comment>
<dbReference type="InterPro" id="IPR003753">
    <property type="entry name" value="Exonuc_VII_L"/>
</dbReference>
<keyword evidence="10" id="KW-1185">Reference proteome</keyword>
<dbReference type="Proteomes" id="UP001142078">
    <property type="component" value="Unassembled WGS sequence"/>
</dbReference>
<dbReference type="Pfam" id="PF02601">
    <property type="entry name" value="Exonuc_VII_L"/>
    <property type="match status" value="1"/>
</dbReference>
<name>A0A9X2MEP1_9FIRM</name>
<keyword evidence="3 5" id="KW-0378">Hydrolase</keyword>
<dbReference type="PANTHER" id="PTHR30008:SF0">
    <property type="entry name" value="EXODEOXYRIBONUCLEASE 7 LARGE SUBUNIT"/>
    <property type="match status" value="1"/>
</dbReference>
<evidence type="ECO:0000256" key="2">
    <source>
        <dbReference type="ARBA" id="ARBA00022722"/>
    </source>
</evidence>
<accession>A0A9X2MEP1</accession>
<sequence length="408" mass="46511">MSIKPLKVSEVNQYIKRSFAGDPILSNICVEGEISNFKHHYSGHMYFSLKDEKGKIKSVMFKSYNEDISLKLKDGMKVIVKGYISVFEKNGNYQLYVKSIKEKGLGELYIAFEELKSKLEKEGLFNEEHKKEIPYFPKKIGVVTSSTGAAIRDIITILKRRFPLIEIKIYPVLVQGEFAPEEICRGIRYFDNRDDIDLIITGRGGGSIEELFAFNNEEVARTIYEMNKPIISAVGHETDYTISDFVADLRAPTPSAAAELAVPELEFLKQELEDDFSKLVSSFTSIIDNSFKDLNYQKNKLDYRNPIVRLDNDKQYLDNLFKNLITILNLKMTELNNQLDKLGNKLNVLSPLASMNRGYGLVLNEKKQPIKTVNNIKKGEKLNILLKDGIVETDVVKINKGEFEDGFN</sequence>
<dbReference type="PANTHER" id="PTHR30008">
    <property type="entry name" value="EXODEOXYRIBONUCLEASE 7 LARGE SUBUNIT"/>
    <property type="match status" value="1"/>
</dbReference>
<feature type="domain" description="OB-fold nucleic acid binding" evidence="8">
    <location>
        <begin position="6"/>
        <end position="100"/>
    </location>
</feature>
<evidence type="ECO:0000256" key="5">
    <source>
        <dbReference type="HAMAP-Rule" id="MF_00378"/>
    </source>
</evidence>
<evidence type="ECO:0000256" key="1">
    <source>
        <dbReference type="ARBA" id="ARBA00022490"/>
    </source>
</evidence>
<dbReference type="InterPro" id="IPR025824">
    <property type="entry name" value="OB-fold_nuc-bd_dom"/>
</dbReference>
<evidence type="ECO:0000313" key="9">
    <source>
        <dbReference type="EMBL" id="MCR2042605.1"/>
    </source>
</evidence>
<dbReference type="RefSeq" id="WP_042682319.1">
    <property type="nucleotide sequence ID" value="NZ_CABKTM010000043.1"/>
</dbReference>
<dbReference type="GO" id="GO:0006308">
    <property type="term" value="P:DNA catabolic process"/>
    <property type="evidence" value="ECO:0007669"/>
    <property type="project" value="UniProtKB-UniRule"/>
</dbReference>
<dbReference type="NCBIfam" id="TIGR00237">
    <property type="entry name" value="xseA"/>
    <property type="match status" value="1"/>
</dbReference>
<dbReference type="InterPro" id="IPR020579">
    <property type="entry name" value="Exonuc_VII_lsu_C"/>
</dbReference>
<keyword evidence="2 5" id="KW-0540">Nuclease</keyword>
<protein>
    <recommendedName>
        <fullName evidence="5">Exodeoxyribonuclease 7 large subunit</fullName>
        <ecNumber evidence="5">3.1.11.6</ecNumber>
    </recommendedName>
    <alternativeName>
        <fullName evidence="5">Exodeoxyribonuclease VII large subunit</fullName>
        <shortName evidence="5">Exonuclease VII large subunit</shortName>
    </alternativeName>
</protein>
<dbReference type="Pfam" id="PF13742">
    <property type="entry name" value="tRNA_anti_2"/>
    <property type="match status" value="1"/>
</dbReference>
<comment type="function">
    <text evidence="5">Bidirectionally degrades single-stranded DNA into large acid-insoluble oligonucleotides, which are then degraded further into small acid-soluble oligonucleotides.</text>
</comment>
<comment type="subcellular location">
    <subcellularLocation>
        <location evidence="5 6">Cytoplasm</location>
    </subcellularLocation>
</comment>
<keyword evidence="4 5" id="KW-0269">Exonuclease</keyword>
<comment type="similarity">
    <text evidence="5 6">Belongs to the XseA family.</text>
</comment>
<evidence type="ECO:0000256" key="4">
    <source>
        <dbReference type="ARBA" id="ARBA00022839"/>
    </source>
</evidence>
<evidence type="ECO:0000313" key="10">
    <source>
        <dbReference type="Proteomes" id="UP001142078"/>
    </source>
</evidence>
<comment type="catalytic activity">
    <reaction evidence="5 6">
        <text>Exonucleolytic cleavage in either 5'- to 3'- or 3'- to 5'-direction to yield nucleoside 5'-phosphates.</text>
        <dbReference type="EC" id="3.1.11.6"/>
    </reaction>
</comment>
<dbReference type="AlphaFoldDB" id="A0A9X2MEP1"/>
<organism evidence="9 10">
    <name type="scientific">Anaerosalibacter massiliensis</name>
    <dbReference type="NCBI Taxonomy" id="1347392"/>
    <lineage>
        <taxon>Bacteria</taxon>
        <taxon>Bacillati</taxon>
        <taxon>Bacillota</taxon>
        <taxon>Tissierellia</taxon>
        <taxon>Tissierellales</taxon>
        <taxon>Sporanaerobacteraceae</taxon>
        <taxon>Anaerosalibacter</taxon>
    </lineage>
</organism>
<comment type="caution">
    <text evidence="9">The sequence shown here is derived from an EMBL/GenBank/DDBJ whole genome shotgun (WGS) entry which is preliminary data.</text>
</comment>
<dbReference type="GO" id="GO:0005737">
    <property type="term" value="C:cytoplasm"/>
    <property type="evidence" value="ECO:0007669"/>
    <property type="project" value="UniProtKB-SubCell"/>
</dbReference>
<dbReference type="EMBL" id="JANJZL010000001">
    <property type="protein sequence ID" value="MCR2042605.1"/>
    <property type="molecule type" value="Genomic_DNA"/>
</dbReference>
<evidence type="ECO:0000259" key="8">
    <source>
        <dbReference type="Pfam" id="PF13742"/>
    </source>
</evidence>
<dbReference type="OrthoDB" id="9802795at2"/>